<gene>
    <name evidence="2" type="ORF">GCM10010976_23710</name>
</gene>
<dbReference type="Proteomes" id="UP000625976">
    <property type="component" value="Unassembled WGS sequence"/>
</dbReference>
<protein>
    <submittedName>
        <fullName evidence="2">Uncharacterized protein</fullName>
    </submittedName>
</protein>
<evidence type="ECO:0000313" key="2">
    <source>
        <dbReference type="EMBL" id="GGG51802.1"/>
    </source>
</evidence>
<name>A0A917GN07_9FLAO</name>
<organism evidence="2 3">
    <name type="scientific">Bizionia arctica</name>
    <dbReference type="NCBI Taxonomy" id="1495645"/>
    <lineage>
        <taxon>Bacteria</taxon>
        <taxon>Pseudomonadati</taxon>
        <taxon>Bacteroidota</taxon>
        <taxon>Flavobacteriia</taxon>
        <taxon>Flavobacteriales</taxon>
        <taxon>Flavobacteriaceae</taxon>
        <taxon>Bizionia</taxon>
    </lineage>
</organism>
<reference evidence="2" key="2">
    <citation type="submission" date="2020-09" db="EMBL/GenBank/DDBJ databases">
        <authorList>
            <person name="Sun Q."/>
            <person name="Zhou Y."/>
        </authorList>
    </citation>
    <scope>NUCLEOTIDE SEQUENCE</scope>
    <source>
        <strain evidence="2">CGMCC 1.12751</strain>
    </source>
</reference>
<evidence type="ECO:0000256" key="1">
    <source>
        <dbReference type="SAM" id="Phobius"/>
    </source>
</evidence>
<keyword evidence="3" id="KW-1185">Reference proteome</keyword>
<dbReference type="EMBL" id="BMFQ01000003">
    <property type="protein sequence ID" value="GGG51802.1"/>
    <property type="molecule type" value="Genomic_DNA"/>
</dbReference>
<keyword evidence="1" id="KW-0812">Transmembrane</keyword>
<proteinExistence type="predicted"/>
<accession>A0A917GN07</accession>
<evidence type="ECO:0000313" key="3">
    <source>
        <dbReference type="Proteomes" id="UP000625976"/>
    </source>
</evidence>
<dbReference type="RefSeq" id="WP_188465159.1">
    <property type="nucleotide sequence ID" value="NZ_BMFQ01000003.1"/>
</dbReference>
<dbReference type="AlphaFoldDB" id="A0A917GN07"/>
<reference evidence="2" key="1">
    <citation type="journal article" date="2014" name="Int. J. Syst. Evol. Microbiol.">
        <title>Complete genome sequence of Corynebacterium casei LMG S-19264T (=DSM 44701T), isolated from a smear-ripened cheese.</title>
        <authorList>
            <consortium name="US DOE Joint Genome Institute (JGI-PGF)"/>
            <person name="Walter F."/>
            <person name="Albersmeier A."/>
            <person name="Kalinowski J."/>
            <person name="Ruckert C."/>
        </authorList>
    </citation>
    <scope>NUCLEOTIDE SEQUENCE</scope>
    <source>
        <strain evidence="2">CGMCC 1.12751</strain>
    </source>
</reference>
<comment type="caution">
    <text evidence="2">The sequence shown here is derived from an EMBL/GenBank/DDBJ whole genome shotgun (WGS) entry which is preliminary data.</text>
</comment>
<feature type="transmembrane region" description="Helical" evidence="1">
    <location>
        <begin position="212"/>
        <end position="230"/>
    </location>
</feature>
<sequence length="383" mass="44450">MTSIILHIKNRLEPVFQEQGLLISDKSIEWEAIYKGFLMYISDPKPLYQELYRMKLKNPEHVISQLDNLYDAFMTDLAEDFVLGKNNKSIIGLLGKEDSILDNKIIALQQLKAVITKTERQRIIQDLDEMGQRAAFVIAESTLETALKKKARTDLKEQFSAWDAELKEVKVEEPMHELESKIYQKKMLGSSKTLELDTEENSRNSRVISLSWIKYAVAASVLIMAGIFYFKSFDRTDNIDHVLANVETTTQTVSIIENQGMGYISNEKDQQVELIFNDYTKRIVSIKDILNEDTYENDSFYKNELDSLKLLENTYVFDENQLTLNLENTNQKFHFIHFNDAGFYLKIDDSFYHVINTNSPVKLVVENDDTIVEQLEKIIFEND</sequence>
<keyword evidence="1" id="KW-0472">Membrane</keyword>
<keyword evidence="1" id="KW-1133">Transmembrane helix</keyword>